<dbReference type="AlphaFoldDB" id="A0A0L8HWV7"/>
<keyword evidence="1" id="KW-0812">Transmembrane</keyword>
<feature type="transmembrane region" description="Helical" evidence="1">
    <location>
        <begin position="33"/>
        <end position="55"/>
    </location>
</feature>
<evidence type="ECO:0000313" key="2">
    <source>
        <dbReference type="EMBL" id="KOF93692.1"/>
    </source>
</evidence>
<organism evidence="2">
    <name type="scientific">Octopus bimaculoides</name>
    <name type="common">California two-spotted octopus</name>
    <dbReference type="NCBI Taxonomy" id="37653"/>
    <lineage>
        <taxon>Eukaryota</taxon>
        <taxon>Metazoa</taxon>
        <taxon>Spiralia</taxon>
        <taxon>Lophotrochozoa</taxon>
        <taxon>Mollusca</taxon>
        <taxon>Cephalopoda</taxon>
        <taxon>Coleoidea</taxon>
        <taxon>Octopodiformes</taxon>
        <taxon>Octopoda</taxon>
        <taxon>Incirrata</taxon>
        <taxon>Octopodidae</taxon>
        <taxon>Octopus</taxon>
    </lineage>
</organism>
<keyword evidence="1" id="KW-1133">Transmembrane helix</keyword>
<accession>A0A0L8HWV7</accession>
<proteinExistence type="predicted"/>
<reference evidence="2" key="1">
    <citation type="submission" date="2015-07" db="EMBL/GenBank/DDBJ databases">
        <title>MeaNS - Measles Nucleotide Surveillance Program.</title>
        <authorList>
            <person name="Tran T."/>
            <person name="Druce J."/>
        </authorList>
    </citation>
    <scope>NUCLEOTIDE SEQUENCE</scope>
    <source>
        <strain evidence="2">UCB-OBI-ISO-001</strain>
        <tissue evidence="2">Gonad</tissue>
    </source>
</reference>
<name>A0A0L8HWV7_OCTBM</name>
<gene>
    <name evidence="2" type="ORF">OCBIM_22003751mg</name>
</gene>
<keyword evidence="1" id="KW-0472">Membrane</keyword>
<sequence>MLHFYFNRTLLFYSLSLLRRTHFTYFHCHITCAPAFVSLYASFILLTLPLSIFLVTNYKLFLTPLSTVQEIVSQDSLNNSIQ</sequence>
<dbReference type="EMBL" id="KQ417105">
    <property type="protein sequence ID" value="KOF93692.1"/>
    <property type="molecule type" value="Genomic_DNA"/>
</dbReference>
<evidence type="ECO:0000256" key="1">
    <source>
        <dbReference type="SAM" id="Phobius"/>
    </source>
</evidence>
<protein>
    <submittedName>
        <fullName evidence="2">Uncharacterized protein</fullName>
    </submittedName>
</protein>